<dbReference type="AlphaFoldDB" id="A0A7C3ZKV3"/>
<dbReference type="NCBIfam" id="TIGR02595">
    <property type="entry name" value="PEP_CTERM"/>
    <property type="match status" value="1"/>
</dbReference>
<dbReference type="NCBIfam" id="TIGR04155">
    <property type="entry name" value="cyano_PEP"/>
    <property type="match status" value="1"/>
</dbReference>
<gene>
    <name evidence="3" type="ORF">ENR15_12115</name>
</gene>
<evidence type="ECO:0000313" key="3">
    <source>
        <dbReference type="EMBL" id="HGG01362.1"/>
    </source>
</evidence>
<protein>
    <submittedName>
        <fullName evidence="3">PEP-CTERM sorting domain-containing protein</fullName>
    </submittedName>
</protein>
<comment type="caution">
    <text evidence="3">The sequence shown here is derived from an EMBL/GenBank/DDBJ whole genome shotgun (WGS) entry which is preliminary data.</text>
</comment>
<evidence type="ECO:0000256" key="2">
    <source>
        <dbReference type="SAM" id="SignalP"/>
    </source>
</evidence>
<sequence>MKTRKIKTKSTGKAVAKVAGLLFCTSLFGLTLAAPSKAQQFVLGDSSTSSHIMYLSSGGYRISRVRSGAINRNYWAWISYPGTSKNYWAVPEPLTTLGSVMGAGGLVWLKKRRSEKDKLA</sequence>
<keyword evidence="1" id="KW-0472">Membrane</keyword>
<accession>A0A7C3ZKV3</accession>
<keyword evidence="1" id="KW-1133">Transmembrane helix</keyword>
<feature type="transmembrane region" description="Helical" evidence="1">
    <location>
        <begin position="87"/>
        <end position="109"/>
    </location>
</feature>
<keyword evidence="1" id="KW-0812">Transmembrane</keyword>
<dbReference type="InterPro" id="IPR026374">
    <property type="entry name" value="Cyano_PEP"/>
</dbReference>
<proteinExistence type="predicted"/>
<dbReference type="EMBL" id="DSPX01000123">
    <property type="protein sequence ID" value="HGG01362.1"/>
    <property type="molecule type" value="Genomic_DNA"/>
</dbReference>
<feature type="chain" id="PRO_5027713931" evidence="2">
    <location>
        <begin position="34"/>
        <end position="120"/>
    </location>
</feature>
<keyword evidence="2" id="KW-0732">Signal</keyword>
<reference evidence="3" key="1">
    <citation type="journal article" date="2020" name="mSystems">
        <title>Genome- and Community-Level Interaction Insights into Carbon Utilization and Element Cycling Functions of Hydrothermarchaeota in Hydrothermal Sediment.</title>
        <authorList>
            <person name="Zhou Z."/>
            <person name="Liu Y."/>
            <person name="Xu W."/>
            <person name="Pan J."/>
            <person name="Luo Z.H."/>
            <person name="Li M."/>
        </authorList>
    </citation>
    <scope>NUCLEOTIDE SEQUENCE [LARGE SCALE GENOMIC DNA]</scope>
    <source>
        <strain evidence="3">SpSt-374</strain>
    </source>
</reference>
<dbReference type="InterPro" id="IPR013424">
    <property type="entry name" value="Ice-binding_C"/>
</dbReference>
<organism evidence="3">
    <name type="scientific">Planktothricoides sp. SpSt-374</name>
    <dbReference type="NCBI Taxonomy" id="2282167"/>
    <lineage>
        <taxon>Bacteria</taxon>
        <taxon>Bacillati</taxon>
        <taxon>Cyanobacteriota</taxon>
        <taxon>Cyanophyceae</taxon>
        <taxon>Oscillatoriophycideae</taxon>
        <taxon>Oscillatoriales</taxon>
        <taxon>Oscillatoriaceae</taxon>
        <taxon>Planktothricoides</taxon>
    </lineage>
</organism>
<evidence type="ECO:0000256" key="1">
    <source>
        <dbReference type="SAM" id="Phobius"/>
    </source>
</evidence>
<name>A0A7C3ZKV3_9CYAN</name>
<feature type="signal peptide" evidence="2">
    <location>
        <begin position="1"/>
        <end position="33"/>
    </location>
</feature>